<organism evidence="1 2">
    <name type="scientific">Allacma fusca</name>
    <dbReference type="NCBI Taxonomy" id="39272"/>
    <lineage>
        <taxon>Eukaryota</taxon>
        <taxon>Metazoa</taxon>
        <taxon>Ecdysozoa</taxon>
        <taxon>Arthropoda</taxon>
        <taxon>Hexapoda</taxon>
        <taxon>Collembola</taxon>
        <taxon>Symphypleona</taxon>
        <taxon>Sminthuridae</taxon>
        <taxon>Allacma</taxon>
    </lineage>
</organism>
<evidence type="ECO:0000313" key="2">
    <source>
        <dbReference type="Proteomes" id="UP000708208"/>
    </source>
</evidence>
<evidence type="ECO:0000313" key="1">
    <source>
        <dbReference type="EMBL" id="CAG7824742.1"/>
    </source>
</evidence>
<dbReference type="Proteomes" id="UP000708208">
    <property type="component" value="Unassembled WGS sequence"/>
</dbReference>
<dbReference type="AlphaFoldDB" id="A0A8J2PDE1"/>
<sequence>MMMRGKSVENLRNFRVAVEEDAADKGNCGEDIGRSHCRLFLLSTHHPEMIKRRPKAGEEDMRDFITFVQPHLISTLTHDEKMISSMEGMTNVGSGGGGPILQTIPNNDQEAKKKQIGGEGKEDGVLPKVSPVVAVLREKFNRGKYRIPIDDLFPQFFSDS</sequence>
<dbReference type="EMBL" id="CAJVCH010533826">
    <property type="protein sequence ID" value="CAG7824742.1"/>
    <property type="molecule type" value="Genomic_DNA"/>
</dbReference>
<accession>A0A8J2PDE1</accession>
<comment type="caution">
    <text evidence="1">The sequence shown here is derived from an EMBL/GenBank/DDBJ whole genome shotgun (WGS) entry which is preliminary data.</text>
</comment>
<gene>
    <name evidence="1" type="ORF">AFUS01_LOCUS34886</name>
</gene>
<name>A0A8J2PDE1_9HEXA</name>
<reference evidence="1" key="1">
    <citation type="submission" date="2021-06" db="EMBL/GenBank/DDBJ databases">
        <authorList>
            <person name="Hodson N. C."/>
            <person name="Mongue J. A."/>
            <person name="Jaron S. K."/>
        </authorList>
    </citation>
    <scope>NUCLEOTIDE SEQUENCE</scope>
</reference>
<protein>
    <submittedName>
        <fullName evidence="1">Uncharacterized protein</fullName>
    </submittedName>
</protein>
<proteinExistence type="predicted"/>
<keyword evidence="2" id="KW-1185">Reference proteome</keyword>